<comment type="caution">
    <text evidence="1">The sequence shown here is derived from an EMBL/GenBank/DDBJ whole genome shotgun (WGS) entry which is preliminary data.</text>
</comment>
<name>A0ABU1X6S9_SPHXE</name>
<dbReference type="Pfam" id="PF13669">
    <property type="entry name" value="Glyoxalase_4"/>
    <property type="match status" value="1"/>
</dbReference>
<dbReference type="EMBL" id="JAVDWV010000025">
    <property type="protein sequence ID" value="MDR7156999.1"/>
    <property type="molecule type" value="Genomic_DNA"/>
</dbReference>
<evidence type="ECO:0000313" key="1">
    <source>
        <dbReference type="EMBL" id="MDR7156999.1"/>
    </source>
</evidence>
<dbReference type="SUPFAM" id="SSF54593">
    <property type="entry name" value="Glyoxalase/Bleomycin resistance protein/Dihydroxybiphenyl dioxygenase"/>
    <property type="match status" value="1"/>
</dbReference>
<dbReference type="Gene3D" id="3.10.180.10">
    <property type="entry name" value="2,3-Dihydroxybiphenyl 1,2-Dioxygenase, domain 1"/>
    <property type="match status" value="1"/>
</dbReference>
<dbReference type="RefSeq" id="WP_310227533.1">
    <property type="nucleotide sequence ID" value="NZ_JAVDWV010000025.1"/>
</dbReference>
<keyword evidence="2" id="KW-1185">Reference proteome</keyword>
<gene>
    <name evidence="1" type="ORF">J2W40_003846</name>
</gene>
<organism evidence="1 2">
    <name type="scientific">Sphingobium xenophagum</name>
    <dbReference type="NCBI Taxonomy" id="121428"/>
    <lineage>
        <taxon>Bacteria</taxon>
        <taxon>Pseudomonadati</taxon>
        <taxon>Pseudomonadota</taxon>
        <taxon>Alphaproteobacteria</taxon>
        <taxon>Sphingomonadales</taxon>
        <taxon>Sphingomonadaceae</taxon>
        <taxon>Sphingobium</taxon>
    </lineage>
</organism>
<protein>
    <submittedName>
        <fullName evidence="1">Catechol 2,3-dioxygenase-like lactoylglutathione lyase family enzyme</fullName>
    </submittedName>
</protein>
<dbReference type="InterPro" id="IPR029068">
    <property type="entry name" value="Glyas_Bleomycin-R_OHBP_Dase"/>
</dbReference>
<dbReference type="Proteomes" id="UP001267638">
    <property type="component" value="Unassembled WGS sequence"/>
</dbReference>
<evidence type="ECO:0000313" key="2">
    <source>
        <dbReference type="Proteomes" id="UP001267638"/>
    </source>
</evidence>
<reference evidence="1 2" key="1">
    <citation type="submission" date="2023-07" db="EMBL/GenBank/DDBJ databases">
        <title>Sorghum-associated microbial communities from plants grown in Nebraska, USA.</title>
        <authorList>
            <person name="Schachtman D."/>
        </authorList>
    </citation>
    <scope>NUCLEOTIDE SEQUENCE [LARGE SCALE GENOMIC DNA]</scope>
    <source>
        <strain evidence="1 2">4256</strain>
    </source>
</reference>
<proteinExistence type="predicted"/>
<sequence length="157" mass="18104">MIVGRHYQNAYVTRNIDQAVVEFQQRADVRLLLETEVSVNLWTPQGEGTGTQKLAFLWIGDMQIELIQPGEGDVLALYRDALPADDRLCFHHVCHRVDDWDAFLAQVERQPYPVMLKGGTPGLLQFLYLDTRKWLGHYVEYVWMVPERWAAMGGRTA</sequence>
<accession>A0ABU1X6S9</accession>